<dbReference type="InterPro" id="IPR018060">
    <property type="entry name" value="HTH_AraC"/>
</dbReference>
<reference evidence="2 3" key="1">
    <citation type="submission" date="2018-10" db="EMBL/GenBank/DDBJ databases">
        <title>Phylogenomics of Brevibacillus.</title>
        <authorList>
            <person name="Dunlap C."/>
        </authorList>
    </citation>
    <scope>NUCLEOTIDE SEQUENCE [LARGE SCALE GENOMIC DNA]</scope>
    <source>
        <strain evidence="2 3">NRRL NRS 1219</strain>
    </source>
</reference>
<comment type="caution">
    <text evidence="2">The sequence shown here is derived from an EMBL/GenBank/DDBJ whole genome shotgun (WGS) entry which is preliminary data.</text>
</comment>
<dbReference type="PROSITE" id="PS01124">
    <property type="entry name" value="HTH_ARAC_FAMILY_2"/>
    <property type="match status" value="1"/>
</dbReference>
<name>A0A3M8BBN5_9BACL</name>
<sequence>MAWVIVSHCSFFGRICRLLFILPKEHPKACTGFCLDGLLLTLRCILKKGCCAPAWCGIAKLLPSERVAGKSVSAYIDGLRMDEAKRKLLAGERVQAIAEAVGFHDVSYFLRKLKKVVPAGISAYLGKHVYLKKVASSLTKIHNFPFSLSEIVQLKPELIVTETEESFARLGKIAPTELVPYGKRHAFDLLNNCLSQSPPARLAVLPFLPLLWQPQPGASPRRPRR</sequence>
<proteinExistence type="predicted"/>
<organism evidence="2 3">
    <name type="scientific">Brevibacillus agri</name>
    <dbReference type="NCBI Taxonomy" id="51101"/>
    <lineage>
        <taxon>Bacteria</taxon>
        <taxon>Bacillati</taxon>
        <taxon>Bacillota</taxon>
        <taxon>Bacilli</taxon>
        <taxon>Bacillales</taxon>
        <taxon>Paenibacillaceae</taxon>
        <taxon>Brevibacillus</taxon>
    </lineage>
</organism>
<feature type="domain" description="HTH araC/xylS-type" evidence="1">
    <location>
        <begin position="65"/>
        <end position="127"/>
    </location>
</feature>
<dbReference type="Gene3D" id="1.10.10.60">
    <property type="entry name" value="Homeodomain-like"/>
    <property type="match status" value="1"/>
</dbReference>
<evidence type="ECO:0000259" key="1">
    <source>
        <dbReference type="PROSITE" id="PS01124"/>
    </source>
</evidence>
<gene>
    <name evidence="2" type="ORF">EB820_01760</name>
</gene>
<dbReference type="AlphaFoldDB" id="A0A3M8BBN5"/>
<dbReference type="OrthoDB" id="506156at2"/>
<protein>
    <submittedName>
        <fullName evidence="2">Helix-turn-helix domain-containing protein</fullName>
    </submittedName>
</protein>
<accession>A0A3M8BBN5</accession>
<dbReference type="EMBL" id="RHHN01000008">
    <property type="protein sequence ID" value="RNB60881.1"/>
    <property type="molecule type" value="Genomic_DNA"/>
</dbReference>
<dbReference type="Proteomes" id="UP000276178">
    <property type="component" value="Unassembled WGS sequence"/>
</dbReference>
<dbReference type="GO" id="GO:0043565">
    <property type="term" value="F:sequence-specific DNA binding"/>
    <property type="evidence" value="ECO:0007669"/>
    <property type="project" value="InterPro"/>
</dbReference>
<dbReference type="GO" id="GO:0003700">
    <property type="term" value="F:DNA-binding transcription factor activity"/>
    <property type="evidence" value="ECO:0007669"/>
    <property type="project" value="InterPro"/>
</dbReference>
<evidence type="ECO:0000313" key="2">
    <source>
        <dbReference type="EMBL" id="RNB60881.1"/>
    </source>
</evidence>
<dbReference type="Pfam" id="PF12833">
    <property type="entry name" value="HTH_18"/>
    <property type="match status" value="1"/>
</dbReference>
<evidence type="ECO:0000313" key="3">
    <source>
        <dbReference type="Proteomes" id="UP000276178"/>
    </source>
</evidence>